<evidence type="ECO:0000313" key="2">
    <source>
        <dbReference type="Proteomes" id="UP000199029"/>
    </source>
</evidence>
<accession>A0A1I5YZ30</accession>
<dbReference type="Proteomes" id="UP000199029">
    <property type="component" value="Unassembled WGS sequence"/>
</dbReference>
<evidence type="ECO:0000313" key="1">
    <source>
        <dbReference type="EMBL" id="SFQ49315.1"/>
    </source>
</evidence>
<organism evidence="1 2">
    <name type="scientific">Hymenobacter arizonensis</name>
    <name type="common">Siccationidurans arizonensis</name>
    <dbReference type="NCBI Taxonomy" id="1227077"/>
    <lineage>
        <taxon>Bacteria</taxon>
        <taxon>Pseudomonadati</taxon>
        <taxon>Bacteroidota</taxon>
        <taxon>Cytophagia</taxon>
        <taxon>Cytophagales</taxon>
        <taxon>Hymenobacteraceae</taxon>
        <taxon>Hymenobacter</taxon>
    </lineage>
</organism>
<dbReference type="EMBL" id="FOXS01000003">
    <property type="protein sequence ID" value="SFQ49315.1"/>
    <property type="molecule type" value="Genomic_DNA"/>
</dbReference>
<name>A0A1I5YZ30_HYMAR</name>
<dbReference type="STRING" id="1227077.SAMN04515668_2545"/>
<protein>
    <submittedName>
        <fullName evidence="1">Uncharacterized protein</fullName>
    </submittedName>
</protein>
<dbReference type="RefSeq" id="WP_177204709.1">
    <property type="nucleotide sequence ID" value="NZ_FOXS01000003.1"/>
</dbReference>
<gene>
    <name evidence="1" type="ORF">SAMN04515668_2545</name>
</gene>
<sequence length="49" mass="5408">MGKSQHVHVLVREVGGQGRRIPLRRVDTQSLRAHRGYASTRAVQADGSL</sequence>
<dbReference type="AlphaFoldDB" id="A0A1I5YZ30"/>
<keyword evidence="2" id="KW-1185">Reference proteome</keyword>
<proteinExistence type="predicted"/>
<reference evidence="2" key="1">
    <citation type="submission" date="2016-10" db="EMBL/GenBank/DDBJ databases">
        <authorList>
            <person name="Varghese N."/>
            <person name="Submissions S."/>
        </authorList>
    </citation>
    <scope>NUCLEOTIDE SEQUENCE [LARGE SCALE GENOMIC DNA]</scope>
    <source>
        <strain evidence="2">OR362-8,ATCC BAA-1266,JCM 13504</strain>
    </source>
</reference>